<evidence type="ECO:0000256" key="5">
    <source>
        <dbReference type="ARBA" id="ARBA00032523"/>
    </source>
</evidence>
<comment type="caution">
    <text evidence="8">The sequence shown here is derived from an EMBL/GenBank/DDBJ whole genome shotgun (WGS) entry which is preliminary data.</text>
</comment>
<evidence type="ECO:0000256" key="7">
    <source>
        <dbReference type="PIRSR" id="PIRSR015957-1"/>
    </source>
</evidence>
<keyword evidence="9" id="KW-1185">Reference proteome</keyword>
<evidence type="ECO:0000256" key="4">
    <source>
        <dbReference type="ARBA" id="ARBA00023270"/>
    </source>
</evidence>
<dbReference type="EC" id="4.2.3.153" evidence="2"/>
<dbReference type="Proteomes" id="UP000599109">
    <property type="component" value="Unassembled WGS sequence"/>
</dbReference>
<evidence type="ECO:0000256" key="6">
    <source>
        <dbReference type="ARBA" id="ARBA00047628"/>
    </source>
</evidence>
<keyword evidence="4" id="KW-0704">Schiff base</keyword>
<feature type="active site" description="Schiff-base intermediate with substrate" evidence="7">
    <location>
        <position position="27"/>
    </location>
</feature>
<evidence type="ECO:0000313" key="9">
    <source>
        <dbReference type="Proteomes" id="UP000599109"/>
    </source>
</evidence>
<keyword evidence="3" id="KW-0456">Lyase</keyword>
<proteinExistence type="predicted"/>
<gene>
    <name evidence="8" type="ORF">JJ685_10685</name>
</gene>
<organism evidence="8 9">
    <name type="scientific">Ramlibacter monticola</name>
    <dbReference type="NCBI Taxonomy" id="1926872"/>
    <lineage>
        <taxon>Bacteria</taxon>
        <taxon>Pseudomonadati</taxon>
        <taxon>Pseudomonadota</taxon>
        <taxon>Betaproteobacteria</taxon>
        <taxon>Burkholderiales</taxon>
        <taxon>Comamonadaceae</taxon>
        <taxon>Ramlibacter</taxon>
    </lineage>
</organism>
<name>A0A936Z0W2_9BURK</name>
<dbReference type="PIRSF" id="PIRSF015957">
    <property type="entry name" value="UCP015957"/>
    <property type="match status" value="1"/>
</dbReference>
<dbReference type="Pfam" id="PF04476">
    <property type="entry name" value="4HFCP_synth"/>
    <property type="match status" value="1"/>
</dbReference>
<comment type="function">
    <text evidence="1">Catalyzes the formation of 4-(hydroxymethyl)-2-furancarboxaldehyde phosphate (4-HFC-P) from two molecules of glyceraldehyde-3-P (GA-3-P).</text>
</comment>
<evidence type="ECO:0000256" key="2">
    <source>
        <dbReference type="ARBA" id="ARBA00012553"/>
    </source>
</evidence>
<dbReference type="GO" id="GO:0016829">
    <property type="term" value="F:lyase activity"/>
    <property type="evidence" value="ECO:0007669"/>
    <property type="project" value="UniProtKB-KW"/>
</dbReference>
<evidence type="ECO:0000313" key="8">
    <source>
        <dbReference type="EMBL" id="MBL0391600.1"/>
    </source>
</evidence>
<dbReference type="AlphaFoldDB" id="A0A936Z0W2"/>
<feature type="active site" description="Proton acceptor" evidence="7">
    <location>
        <position position="89"/>
    </location>
</feature>
<protein>
    <recommendedName>
        <fullName evidence="2">(5-formylfuran-3-yl)methyl phosphate synthase</fullName>
        <ecNumber evidence="2">4.2.3.153</ecNumber>
    </recommendedName>
    <alternativeName>
        <fullName evidence="5">4-(hydroxymethyl)-2-furancarboxaldehyde-phosphate synthase</fullName>
    </alternativeName>
</protein>
<accession>A0A936Z0W2</accession>
<reference evidence="8 9" key="1">
    <citation type="journal article" date="2017" name="Int. J. Syst. Evol. Microbiol.">
        <title>Ramlibacter monticola sp. nov., isolated from forest soil.</title>
        <authorList>
            <person name="Chaudhary D.K."/>
            <person name="Kim J."/>
        </authorList>
    </citation>
    <scope>NUCLEOTIDE SEQUENCE [LARGE SCALE GENOMIC DNA]</scope>
    <source>
        <strain evidence="8 9">KACC 19175</strain>
    </source>
</reference>
<dbReference type="InterPro" id="IPR007565">
    <property type="entry name" value="4HFCP_synth"/>
</dbReference>
<evidence type="ECO:0000256" key="1">
    <source>
        <dbReference type="ARBA" id="ARBA00003810"/>
    </source>
</evidence>
<comment type="catalytic activity">
    <reaction evidence="6">
        <text>2 D-glyceraldehyde 3-phosphate = 4-(hydroxymethyl)-2-furancarboxaldehyde phosphate + phosphate + 2 H2O</text>
        <dbReference type="Rhea" id="RHEA:43536"/>
        <dbReference type="ChEBI" id="CHEBI:15377"/>
        <dbReference type="ChEBI" id="CHEBI:43474"/>
        <dbReference type="ChEBI" id="CHEBI:59776"/>
        <dbReference type="ChEBI" id="CHEBI:83407"/>
        <dbReference type="EC" id="4.2.3.153"/>
    </reaction>
</comment>
<sequence>MKMLVSVRDAGEALLAAEAGADFIDLKEPANGALGALALPDVAHIVSVLRGRQPGLRISATVGDLSLQQADEILRRVERVAACGVDYVKVGLWPEPSEPGLASTLVDALAACAARIVPVFVADQGIDLALVEHALASGAFPALMVDTADKRRGSLLQRVPLATLAAFVATVRARGAMAGLAGSLRAEDSDALRGLAPDFAGFRGAVTRGGRADALDPRLVRLLRRRLAAGAGAPLAAAA</sequence>
<evidence type="ECO:0000256" key="3">
    <source>
        <dbReference type="ARBA" id="ARBA00023239"/>
    </source>
</evidence>
<dbReference type="EMBL" id="JAEQNE010000002">
    <property type="protein sequence ID" value="MBL0391600.1"/>
    <property type="molecule type" value="Genomic_DNA"/>
</dbReference>